<keyword evidence="4 6" id="KW-0472">Membrane</keyword>
<gene>
    <name evidence="7" type="ORF">K402DRAFT_359858</name>
</gene>
<feature type="transmembrane region" description="Helical" evidence="6">
    <location>
        <begin position="540"/>
        <end position="560"/>
    </location>
</feature>
<comment type="subcellular location">
    <subcellularLocation>
        <location evidence="1">Membrane</location>
        <topology evidence="1">Multi-pass membrane protein</topology>
    </subcellularLocation>
</comment>
<keyword evidence="2 6" id="KW-0812">Transmembrane</keyword>
<evidence type="ECO:0000256" key="2">
    <source>
        <dbReference type="ARBA" id="ARBA00022692"/>
    </source>
</evidence>
<name>A0A6G1GSY2_9PEZI</name>
<keyword evidence="3 6" id="KW-1133">Transmembrane helix</keyword>
<evidence type="ECO:0000256" key="5">
    <source>
        <dbReference type="SAM" id="MobiDB-lite"/>
    </source>
</evidence>
<dbReference type="AlphaFoldDB" id="A0A6G1GSY2"/>
<feature type="compositionally biased region" description="Basic and acidic residues" evidence="5">
    <location>
        <begin position="765"/>
        <end position="777"/>
    </location>
</feature>
<evidence type="ECO:0000313" key="8">
    <source>
        <dbReference type="Proteomes" id="UP000800041"/>
    </source>
</evidence>
<sequence>MALDAETAKELVRKLTADRDAYLDSLNRTHELLLQIISSSATVPYAPSVPRLTADVFRQLPTTTLDVESVQKGSGYSGDFDSDTDDGQSLFVQTPLDLEEYSEEGFRKHLKTHPWTFAGKEILYDIFEDGLMHQKGSLIPNVPGEVPDRSHITHYSIFDVCDDGTPTEIKMADTGPMSRSLAIWNRIKSINSDPKREQKAVGRITIVREPSPLLFAALHYTMHKHFDVDEMFQFLVDDDPALAKPHRAFSEDHRHQRTFVFNMEYYTVLGEGCVPQRWQRFDSTGRLEATHIPITRCGSVVALSLEGPPMGKVRNKDRRIQKKYGYVYDPFSPWRVLSMQAYPDWNSSIDSHDNIKHYVNGPEAFLVTVRAELKDAAKRLLEVYRAISDLVEPPPDFIFNLSTRDKLLFEDVNFTYSRRYFWAGQTLGIMNQDIRDMIETYESVFKDSVWDGTNKIIWPGSGDGSTSSRQAHWNRRLGLLRSGIEDEIGKLKTVEALNEKKMKIIKGLHENLFNGTSVHESRRSIEQAEITVAQGNNIKLLTLVTIFFLPLTFVTSVFGMTNMPPNDNFNHFAYTLVAICIPTYILIGSLNTDSGMKFWTTKSRYFWSSSGHGLAKALNAVGYQPKWARNYHKMHEEDAHPSWKPRHRRSGSLERKMISRFETNGGMPVFSPERSKIPPPLELGGDMENGEREEARATFEERQIRFLDNERPSATERDYSPASKFTTGGAQMSEKRVGSGSWERGAEESEKGVSRKGSLFGRIFGGEKERRGRQNTV</sequence>
<dbReference type="InterPro" id="IPR045863">
    <property type="entry name" value="CorA_TM1_TM2"/>
</dbReference>
<dbReference type="GO" id="GO:0046873">
    <property type="term" value="F:metal ion transmembrane transporter activity"/>
    <property type="evidence" value="ECO:0007669"/>
    <property type="project" value="InterPro"/>
</dbReference>
<evidence type="ECO:0000256" key="3">
    <source>
        <dbReference type="ARBA" id="ARBA00022989"/>
    </source>
</evidence>
<dbReference type="OrthoDB" id="426293at2759"/>
<dbReference type="GO" id="GO:0016020">
    <property type="term" value="C:membrane"/>
    <property type="evidence" value="ECO:0007669"/>
    <property type="project" value="UniProtKB-SubCell"/>
</dbReference>
<protein>
    <recommendedName>
        <fullName evidence="9">Cora-domain-containing protein</fullName>
    </recommendedName>
</protein>
<dbReference type="SUPFAM" id="SSF144083">
    <property type="entry name" value="Magnesium transport protein CorA, transmembrane region"/>
    <property type="match status" value="1"/>
</dbReference>
<feature type="compositionally biased region" description="Basic and acidic residues" evidence="5">
    <location>
        <begin position="744"/>
        <end position="753"/>
    </location>
</feature>
<dbReference type="Proteomes" id="UP000800041">
    <property type="component" value="Unassembled WGS sequence"/>
</dbReference>
<organism evidence="7 8">
    <name type="scientific">Aulographum hederae CBS 113979</name>
    <dbReference type="NCBI Taxonomy" id="1176131"/>
    <lineage>
        <taxon>Eukaryota</taxon>
        <taxon>Fungi</taxon>
        <taxon>Dikarya</taxon>
        <taxon>Ascomycota</taxon>
        <taxon>Pezizomycotina</taxon>
        <taxon>Dothideomycetes</taxon>
        <taxon>Pleosporomycetidae</taxon>
        <taxon>Aulographales</taxon>
        <taxon>Aulographaceae</taxon>
    </lineage>
</organism>
<evidence type="ECO:0000313" key="7">
    <source>
        <dbReference type="EMBL" id="KAF1984063.1"/>
    </source>
</evidence>
<dbReference type="Pfam" id="PF01544">
    <property type="entry name" value="CorA"/>
    <property type="match status" value="1"/>
</dbReference>
<dbReference type="EMBL" id="ML977170">
    <property type="protein sequence ID" value="KAF1984063.1"/>
    <property type="molecule type" value="Genomic_DNA"/>
</dbReference>
<dbReference type="InterPro" id="IPR002523">
    <property type="entry name" value="MgTranspt_CorA/ZnTranspt_ZntB"/>
</dbReference>
<proteinExistence type="predicted"/>
<dbReference type="Gene3D" id="1.20.58.340">
    <property type="entry name" value="Magnesium transport protein CorA, transmembrane region"/>
    <property type="match status" value="1"/>
</dbReference>
<accession>A0A6G1GSY2</accession>
<evidence type="ECO:0008006" key="9">
    <source>
        <dbReference type="Google" id="ProtNLM"/>
    </source>
</evidence>
<evidence type="ECO:0000256" key="6">
    <source>
        <dbReference type="SAM" id="Phobius"/>
    </source>
</evidence>
<evidence type="ECO:0000256" key="4">
    <source>
        <dbReference type="ARBA" id="ARBA00023136"/>
    </source>
</evidence>
<reference evidence="7" key="1">
    <citation type="journal article" date="2020" name="Stud. Mycol.">
        <title>101 Dothideomycetes genomes: a test case for predicting lifestyles and emergence of pathogens.</title>
        <authorList>
            <person name="Haridas S."/>
            <person name="Albert R."/>
            <person name="Binder M."/>
            <person name="Bloem J."/>
            <person name="Labutti K."/>
            <person name="Salamov A."/>
            <person name="Andreopoulos B."/>
            <person name="Baker S."/>
            <person name="Barry K."/>
            <person name="Bills G."/>
            <person name="Bluhm B."/>
            <person name="Cannon C."/>
            <person name="Castanera R."/>
            <person name="Culley D."/>
            <person name="Daum C."/>
            <person name="Ezra D."/>
            <person name="Gonzalez J."/>
            <person name="Henrissat B."/>
            <person name="Kuo A."/>
            <person name="Liang C."/>
            <person name="Lipzen A."/>
            <person name="Lutzoni F."/>
            <person name="Magnuson J."/>
            <person name="Mondo S."/>
            <person name="Nolan M."/>
            <person name="Ohm R."/>
            <person name="Pangilinan J."/>
            <person name="Park H.-J."/>
            <person name="Ramirez L."/>
            <person name="Alfaro M."/>
            <person name="Sun H."/>
            <person name="Tritt A."/>
            <person name="Yoshinaga Y."/>
            <person name="Zwiers L.-H."/>
            <person name="Turgeon B."/>
            <person name="Goodwin S."/>
            <person name="Spatafora J."/>
            <person name="Crous P."/>
            <person name="Grigoriev I."/>
        </authorList>
    </citation>
    <scope>NUCLEOTIDE SEQUENCE</scope>
    <source>
        <strain evidence="7">CBS 113979</strain>
    </source>
</reference>
<feature type="region of interest" description="Disordered" evidence="5">
    <location>
        <begin position="663"/>
        <end position="777"/>
    </location>
</feature>
<feature type="compositionally biased region" description="Basic and acidic residues" evidence="5">
    <location>
        <begin position="689"/>
        <end position="719"/>
    </location>
</feature>
<evidence type="ECO:0000256" key="1">
    <source>
        <dbReference type="ARBA" id="ARBA00004141"/>
    </source>
</evidence>
<feature type="transmembrane region" description="Helical" evidence="6">
    <location>
        <begin position="572"/>
        <end position="590"/>
    </location>
</feature>
<keyword evidence="8" id="KW-1185">Reference proteome</keyword>